<gene>
    <name evidence="1" type="ORF">ACFFTL_47990</name>
</gene>
<name>A0ABV5RR30_9ACTN</name>
<evidence type="ECO:0000313" key="1">
    <source>
        <dbReference type="EMBL" id="MFB9579786.1"/>
    </source>
</evidence>
<organism evidence="1 2">
    <name type="scientific">Streptomyces yanii</name>
    <dbReference type="NCBI Taxonomy" id="78510"/>
    <lineage>
        <taxon>Bacteria</taxon>
        <taxon>Bacillati</taxon>
        <taxon>Actinomycetota</taxon>
        <taxon>Actinomycetes</taxon>
        <taxon>Kitasatosporales</taxon>
        <taxon>Streptomycetaceae</taxon>
        <taxon>Streptomyces</taxon>
    </lineage>
</organism>
<evidence type="ECO:0000313" key="2">
    <source>
        <dbReference type="Proteomes" id="UP001589710"/>
    </source>
</evidence>
<comment type="caution">
    <text evidence="1">The sequence shown here is derived from an EMBL/GenBank/DDBJ whole genome shotgun (WGS) entry which is preliminary data.</text>
</comment>
<dbReference type="EMBL" id="JBHMCG010000238">
    <property type="protein sequence ID" value="MFB9579786.1"/>
    <property type="molecule type" value="Genomic_DNA"/>
</dbReference>
<dbReference type="RefSeq" id="WP_345518629.1">
    <property type="nucleotide sequence ID" value="NZ_BAAAXD010000047.1"/>
</dbReference>
<reference evidence="1 2" key="1">
    <citation type="submission" date="2024-09" db="EMBL/GenBank/DDBJ databases">
        <authorList>
            <person name="Sun Q."/>
            <person name="Mori K."/>
        </authorList>
    </citation>
    <scope>NUCLEOTIDE SEQUENCE [LARGE SCALE GENOMIC DNA]</scope>
    <source>
        <strain evidence="1 2">JCM 3331</strain>
    </source>
</reference>
<protein>
    <submittedName>
        <fullName evidence="1">Uncharacterized protein</fullName>
    </submittedName>
</protein>
<accession>A0ABV5RR30</accession>
<keyword evidence="2" id="KW-1185">Reference proteome</keyword>
<sequence length="147" mass="15470">MPSFAGDPRHERLVAVLVPLLRRSCPPGGGGFGGSYELRLGVDEAEELGGVALIRSAMRKAGRSLGWAKLQTFGGSFPQVAVAGVVDRREVPEEFAAVVEEYELQRGRAAAEVIGQTLGDGKPRAVPGSVFVMAQEFRAAYAEGVAG</sequence>
<proteinExistence type="predicted"/>
<dbReference type="Proteomes" id="UP001589710">
    <property type="component" value="Unassembled WGS sequence"/>
</dbReference>